<dbReference type="FunFam" id="3.40.50.10810:FF:000054">
    <property type="entry name" value="Helicase, Snf2 family"/>
    <property type="match status" value="1"/>
</dbReference>
<dbReference type="PANTHER" id="PTHR10799">
    <property type="entry name" value="SNF2/RAD54 HELICASE FAMILY"/>
    <property type="match status" value="1"/>
</dbReference>
<name>A0A099I4B2_CLOIN</name>
<evidence type="ECO:0000259" key="3">
    <source>
        <dbReference type="PROSITE" id="PS50966"/>
    </source>
</evidence>
<dbReference type="PROSITE" id="PS51194">
    <property type="entry name" value="HELICASE_CTER"/>
    <property type="match status" value="1"/>
</dbReference>
<evidence type="ECO:0000256" key="1">
    <source>
        <dbReference type="ARBA" id="ARBA00022801"/>
    </source>
</evidence>
<evidence type="ECO:0000259" key="4">
    <source>
        <dbReference type="PROSITE" id="PS51192"/>
    </source>
</evidence>
<dbReference type="CDD" id="cd18793">
    <property type="entry name" value="SF2_C_SNF"/>
    <property type="match status" value="1"/>
</dbReference>
<dbReference type="InterPro" id="IPR007527">
    <property type="entry name" value="Znf_SWIM"/>
</dbReference>
<dbReference type="PROSITE" id="PS50966">
    <property type="entry name" value="ZF_SWIM"/>
    <property type="match status" value="1"/>
</dbReference>
<dbReference type="Pfam" id="PF08455">
    <property type="entry name" value="SNF2_assoc"/>
    <property type="match status" value="1"/>
</dbReference>
<dbReference type="InterPro" id="IPR001650">
    <property type="entry name" value="Helicase_C-like"/>
</dbReference>
<accession>A0A099I4B2</accession>
<keyword evidence="2" id="KW-0862">Zinc</keyword>
<evidence type="ECO:0000313" key="6">
    <source>
        <dbReference type="EMBL" id="KGJ52102.1"/>
    </source>
</evidence>
<dbReference type="Pfam" id="PF00271">
    <property type="entry name" value="Helicase_C"/>
    <property type="match status" value="1"/>
</dbReference>
<evidence type="ECO:0000313" key="7">
    <source>
        <dbReference type="Proteomes" id="UP000030008"/>
    </source>
</evidence>
<dbReference type="Gene3D" id="3.40.50.10810">
    <property type="entry name" value="Tandem AAA-ATPase domain"/>
    <property type="match status" value="1"/>
</dbReference>
<dbReference type="Proteomes" id="UP000030008">
    <property type="component" value="Unassembled WGS sequence"/>
</dbReference>
<dbReference type="InterPro" id="IPR000330">
    <property type="entry name" value="SNF2_N"/>
</dbReference>
<dbReference type="AlphaFoldDB" id="A0A099I4B2"/>
<proteinExistence type="predicted"/>
<feature type="domain" description="SWIM-type" evidence="3">
    <location>
        <begin position="57"/>
        <end position="98"/>
    </location>
</feature>
<dbReference type="InterPro" id="IPR027417">
    <property type="entry name" value="P-loop_NTPase"/>
</dbReference>
<dbReference type="InterPro" id="IPR013663">
    <property type="entry name" value="Helicase_SWF/SNF/SWI_bac"/>
</dbReference>
<dbReference type="Gene3D" id="3.40.50.300">
    <property type="entry name" value="P-loop containing nucleotide triphosphate hydrolases"/>
    <property type="match status" value="1"/>
</dbReference>
<dbReference type="SMART" id="SM00487">
    <property type="entry name" value="DEXDc"/>
    <property type="match status" value="1"/>
</dbReference>
<reference evidence="6 7" key="1">
    <citation type="submission" date="2014-08" db="EMBL/GenBank/DDBJ databases">
        <title>Clostridium innocuum, an unnegligible vancomycin-resistant pathogen causing extra-intestinal infections.</title>
        <authorList>
            <person name="Feng Y."/>
            <person name="Chiu C.-H."/>
        </authorList>
    </citation>
    <scope>NUCLEOTIDE SEQUENCE [LARGE SCALE GENOMIC DNA]</scope>
    <source>
        <strain evidence="6 7">AN88</strain>
    </source>
</reference>
<dbReference type="InterPro" id="IPR038718">
    <property type="entry name" value="SNF2-like_sf"/>
</dbReference>
<feature type="domain" description="Helicase C-terminal" evidence="5">
    <location>
        <begin position="915"/>
        <end position="1072"/>
    </location>
</feature>
<organism evidence="6 7">
    <name type="scientific">Clostridium innocuum</name>
    <dbReference type="NCBI Taxonomy" id="1522"/>
    <lineage>
        <taxon>Bacteria</taxon>
        <taxon>Bacillati</taxon>
        <taxon>Bacillota</taxon>
        <taxon>Clostridia</taxon>
        <taxon>Eubacteriales</taxon>
        <taxon>Clostridiaceae</taxon>
        <taxon>Clostridium</taxon>
    </lineage>
</organism>
<protein>
    <submittedName>
        <fullName evidence="6">Calcium-binding protein</fullName>
    </submittedName>
</protein>
<evidence type="ECO:0000259" key="5">
    <source>
        <dbReference type="PROSITE" id="PS51194"/>
    </source>
</evidence>
<sequence>MEFTNAQIRDFAGSDEQYEKAKRLVDEQRIVSLDIDDFSSREIIMINATIKDGKNYREVNMSIDKDDVTVRAHLCSCPQHGKDTLSCEHCTAVLIKLNEEHEKKQKETDAHTAVQQHDSYAISLMNAYEEQIIYSSLAMNLKQAVHIEPVLEIRQRTILALTLKVGNAKRYIVKDIAQFLDDIRYNVKKSYGKELEFLHNRLSFDEESQKLLDFMLRHEHDVLYFQNRHALERCPQARNLCMTPDALDEFFQLYAGEDIMHRMKEKMLINMRFLDENPKLTMEVKKQEDDSYEIALSSLSYRIFEGRSHVYLLMDHILYRCDTAYSKACSRLLQTYLEKKKPLLLSSELMPTFYNNVIMNTRRYIPLRGVDISAFAPLPLECRLYIDMPKHNVISARLMYCYGNEEYNAFSTSALSTSRNFNDEIATRLVFTRYMTRIDAVDGTAYIEHSQDAMYEFLNQGLKELGNTCEIFATDKFKKLQIKESVNISMGVRIESDLLEINFDTYDFPVNELQEVLASYRMNKKYYRMKNGSFVNIEDSALQELSAILDGMHVSEKEISSGVIKVPKYRSLYIDNSLKDSDMIKVDRDSSFKDIIRGIRNVKDSDFAVPPALKSTLRNYQKTGFRWMKTMAAYGFSGILADDMGIGKTLQVITLLEDERLQRKDSLSLVVCPSSLILNWQSEIEKFSKTLTSIIISGSSDERKVQIRSCKDYDVVITSYDYLKRDIEAYEDFTFQYQIIDEAQYIKNHNTKNAISVKQIQARHRFALTGTPIENSLAELWSIFDFLMPGYLYTYSYFKKQYEQPIVKENDMGMLKELKRMVEPFILRRVKKDVLKELPEKVENTMLIELDEETRKLYMANVSLIRDDLNKSFKEKGFANSKIMILSMLTRLRQLCCDPRLLYENYNGIGAKISACMEFIESCRESGKKVLLFSQFTSLLSLLEKELVRQDIPYYLLKGSTPKLQRQQLVNSFNSDDTPIFLISLKAGGTGLNLTSAEVVIHFDPWWNVSAQNQATDRAYRIGQHNNVQVVKLIAKDTIEEKIMQLQSLKQDLSDSIIHNNEGIITSMSKEELMNLF</sequence>
<keyword evidence="2" id="KW-0479">Metal-binding</keyword>
<dbReference type="SMART" id="SM00490">
    <property type="entry name" value="HELICc"/>
    <property type="match status" value="1"/>
</dbReference>
<dbReference type="GO" id="GO:0016787">
    <property type="term" value="F:hydrolase activity"/>
    <property type="evidence" value="ECO:0007669"/>
    <property type="project" value="UniProtKB-KW"/>
</dbReference>
<gene>
    <name evidence="6" type="ORF">CIAN88_16860</name>
</gene>
<dbReference type="InterPro" id="IPR014001">
    <property type="entry name" value="Helicase_ATP-bd"/>
</dbReference>
<dbReference type="Pfam" id="PF00176">
    <property type="entry name" value="SNF2-rel_dom"/>
    <property type="match status" value="1"/>
</dbReference>
<keyword evidence="2" id="KW-0863">Zinc-finger</keyword>
<dbReference type="CDD" id="cd18012">
    <property type="entry name" value="DEXQc_arch_SWI2_SNF2"/>
    <property type="match status" value="1"/>
</dbReference>
<keyword evidence="1" id="KW-0378">Hydrolase</keyword>
<comment type="caution">
    <text evidence="6">The sequence shown here is derived from an EMBL/GenBank/DDBJ whole genome shotgun (WGS) entry which is preliminary data.</text>
</comment>
<evidence type="ECO:0000256" key="2">
    <source>
        <dbReference type="PROSITE-ProRule" id="PRU00325"/>
    </source>
</evidence>
<feature type="domain" description="Helicase ATP-binding" evidence="4">
    <location>
        <begin position="629"/>
        <end position="790"/>
    </location>
</feature>
<dbReference type="GO" id="GO:0005524">
    <property type="term" value="F:ATP binding"/>
    <property type="evidence" value="ECO:0007669"/>
    <property type="project" value="InterPro"/>
</dbReference>
<dbReference type="RefSeq" id="WP_044906860.1">
    <property type="nucleotide sequence ID" value="NZ_JQIF01000084.1"/>
</dbReference>
<dbReference type="GO" id="GO:0008270">
    <property type="term" value="F:zinc ion binding"/>
    <property type="evidence" value="ECO:0007669"/>
    <property type="project" value="UniProtKB-KW"/>
</dbReference>
<dbReference type="SUPFAM" id="SSF52540">
    <property type="entry name" value="P-loop containing nucleoside triphosphate hydrolases"/>
    <property type="match status" value="2"/>
</dbReference>
<dbReference type="EMBL" id="JQIF01000084">
    <property type="protein sequence ID" value="KGJ52102.1"/>
    <property type="molecule type" value="Genomic_DNA"/>
</dbReference>
<dbReference type="InterPro" id="IPR049730">
    <property type="entry name" value="SNF2/RAD54-like_C"/>
</dbReference>
<dbReference type="PROSITE" id="PS51192">
    <property type="entry name" value="HELICASE_ATP_BIND_1"/>
    <property type="match status" value="1"/>
</dbReference>